<evidence type="ECO:0000256" key="3">
    <source>
        <dbReference type="ARBA" id="ARBA00023157"/>
    </source>
</evidence>
<dbReference type="InterPro" id="IPR041813">
    <property type="entry name" value="A2M_TED"/>
</dbReference>
<reference evidence="8" key="1">
    <citation type="submission" date="2022-11" db="UniProtKB">
        <authorList>
            <consortium name="WormBaseParasite"/>
        </authorList>
    </citation>
    <scope>IDENTIFICATION</scope>
</reference>
<dbReference type="Pfam" id="PF07678">
    <property type="entry name" value="TED_complement"/>
    <property type="match status" value="1"/>
</dbReference>
<keyword evidence="7" id="KW-1185">Reference proteome</keyword>
<dbReference type="InterPro" id="IPR036595">
    <property type="entry name" value="A-macroglobulin_rcpt-bd_sf"/>
</dbReference>
<dbReference type="InterPro" id="IPR013783">
    <property type="entry name" value="Ig-like_fold"/>
</dbReference>
<evidence type="ECO:0000256" key="4">
    <source>
        <dbReference type="ARBA" id="ARBA00023180"/>
    </source>
</evidence>
<dbReference type="FunFam" id="1.50.10.20:FF:000001">
    <property type="entry name" value="CD109 isoform 1"/>
    <property type="match status" value="1"/>
</dbReference>
<name>A0A914W004_9BILA</name>
<dbReference type="CDD" id="cd02897">
    <property type="entry name" value="A2M_2"/>
    <property type="match status" value="1"/>
</dbReference>
<dbReference type="Gene3D" id="2.60.40.690">
    <property type="entry name" value="Alpha-macroglobulin, receptor-binding domain"/>
    <property type="match status" value="1"/>
</dbReference>
<dbReference type="AlphaFoldDB" id="A0A914W004"/>
<proteinExistence type="inferred from homology"/>
<dbReference type="WBParaSite" id="PSAMB.scaffold2744size21506.g19037.t1">
    <property type="protein sequence ID" value="PSAMB.scaffold2744size21506.g19037.t1"/>
    <property type="gene ID" value="PSAMB.scaffold2744size21506.g19037"/>
</dbReference>
<accession>A0A914W004</accession>
<dbReference type="InterPro" id="IPR047565">
    <property type="entry name" value="Alpha-macroglob_thiol-ester_cl"/>
</dbReference>
<dbReference type="InterPro" id="IPR001599">
    <property type="entry name" value="Macroglobln_a2"/>
</dbReference>
<dbReference type="Gene3D" id="2.20.130.20">
    <property type="match status" value="1"/>
</dbReference>
<sequence>MPMMAMAVPAAAPAPAPAPNAFGVDFAEVSPIPFIYHRQAWLSRTTPAPTPTPANVAVLRQKSIAPVWFFKRIEVRANGEAVYEASAPDTITSWVSSAFALNDKSGLGVSPTTAKLRVFRPFFIRLNLPYAVKRGEQFALQVLVFNYLDAEQEVVVTLKHEENGGFDFVEKDGSKTEKGKGRKDYNVRTVTVPGGGASKAVYFPITPKTIGDVKLSVVAQAGQAGDAVEQPLKVEPEGYRVDRNAPVVIDLSANKTRAFSKTVKLEFPADAIEGSRKARVDIIGDIMGPVLSNIESLVRMPYGCGEQNMLNFVPNIVVMRYLKATQRATPQLEGKAVKFMEAGYQRELTYRRDDNSFSAFGQQDSHGSTWLTAFVVRSFKQADKFIFVDVAILEKSIAFLNAQQKENGAFAERGEVHHKDMQGGAAEGGIGLTAYVVIALLENGVRNEEAIRYLEKGLAEIKDQPYQIAVVTYALHLANSTKRAEALAMLEKHQISDDAGIHWSDKVGEETPKDTNQYFYQPKPVDVEMTSYALLTYMTLGDTDKGLPVVRWLTAQRNAFGGFSSTQDTVMALQALGMYAEKAYSPNFDVKIMLKSGSENHEFIVNPGNAVVLQSYELTSLDSSVELTASGHGVVFAQVQWHYNRNAMRDDVPFYCTRDIREVHGGNRLQLDLCCNYTKPGKSNMAVAEIEALTGFRFDNEETNLLTNIRDLQRVELENDDTKANLYFNPIGSTPVCLSMFSDMVYQVADQKPAQAVLFDYYNPKEQSKFAYTAKQTRSLQEACPDCWPNESTDRLTSEAAPGTRLSLLALLASFVFTLLLSHAVPSS</sequence>
<keyword evidence="2" id="KW-0732">Signal</keyword>
<dbReference type="Gene3D" id="2.60.40.10">
    <property type="entry name" value="Immunoglobulins"/>
    <property type="match status" value="1"/>
</dbReference>
<dbReference type="Proteomes" id="UP000887566">
    <property type="component" value="Unplaced"/>
</dbReference>
<dbReference type="SMART" id="SM01360">
    <property type="entry name" value="A2M"/>
    <property type="match status" value="1"/>
</dbReference>
<dbReference type="SMART" id="SM01361">
    <property type="entry name" value="A2M_recep"/>
    <property type="match status" value="1"/>
</dbReference>
<organism evidence="7 8">
    <name type="scientific">Plectus sambesii</name>
    <dbReference type="NCBI Taxonomy" id="2011161"/>
    <lineage>
        <taxon>Eukaryota</taxon>
        <taxon>Metazoa</taxon>
        <taxon>Ecdysozoa</taxon>
        <taxon>Nematoda</taxon>
        <taxon>Chromadorea</taxon>
        <taxon>Plectida</taxon>
        <taxon>Plectina</taxon>
        <taxon>Plectoidea</taxon>
        <taxon>Plectidae</taxon>
        <taxon>Plectus</taxon>
    </lineage>
</organism>
<dbReference type="InterPro" id="IPR008930">
    <property type="entry name" value="Terpenoid_cyclase/PrenylTrfase"/>
</dbReference>
<keyword evidence="3" id="KW-1015">Disulfide bond</keyword>
<evidence type="ECO:0000256" key="1">
    <source>
        <dbReference type="ARBA" id="ARBA00010952"/>
    </source>
</evidence>
<dbReference type="SUPFAM" id="SSF48239">
    <property type="entry name" value="Terpenoid cyclases/Protein prenyltransferases"/>
    <property type="match status" value="1"/>
</dbReference>
<dbReference type="Pfam" id="PF00207">
    <property type="entry name" value="A2M"/>
    <property type="match status" value="1"/>
</dbReference>
<dbReference type="Pfam" id="PF07677">
    <property type="entry name" value="A2M_recep"/>
    <property type="match status" value="1"/>
</dbReference>
<protein>
    <submittedName>
        <fullName evidence="8">Uncharacterized protein</fullName>
    </submittedName>
</protein>
<feature type="domain" description="Alpha-macroglobulin receptor-binding" evidence="6">
    <location>
        <begin position="683"/>
        <end position="772"/>
    </location>
</feature>
<dbReference type="PANTHER" id="PTHR11412:SF175">
    <property type="entry name" value="TEP (THIOLESTER CONTAINING PROTEIN)"/>
    <property type="match status" value="1"/>
</dbReference>
<dbReference type="Gene3D" id="1.50.10.20">
    <property type="match status" value="1"/>
</dbReference>
<evidence type="ECO:0000313" key="7">
    <source>
        <dbReference type="Proteomes" id="UP000887566"/>
    </source>
</evidence>
<dbReference type="GO" id="GO:0005615">
    <property type="term" value="C:extracellular space"/>
    <property type="evidence" value="ECO:0007669"/>
    <property type="project" value="InterPro"/>
</dbReference>
<evidence type="ECO:0000256" key="2">
    <source>
        <dbReference type="ARBA" id="ARBA00022729"/>
    </source>
</evidence>
<dbReference type="Gene3D" id="2.60.120.1540">
    <property type="match status" value="1"/>
</dbReference>
<keyword evidence="4" id="KW-0325">Glycoprotein</keyword>
<dbReference type="SMART" id="SM01419">
    <property type="entry name" value="Thiol-ester_cl"/>
    <property type="match status" value="1"/>
</dbReference>
<dbReference type="InterPro" id="IPR050473">
    <property type="entry name" value="A2M/Complement_sys"/>
</dbReference>
<dbReference type="SUPFAM" id="SSF49410">
    <property type="entry name" value="Alpha-macroglobulin receptor domain"/>
    <property type="match status" value="1"/>
</dbReference>
<evidence type="ECO:0000259" key="6">
    <source>
        <dbReference type="SMART" id="SM01361"/>
    </source>
</evidence>
<dbReference type="PANTHER" id="PTHR11412">
    <property type="entry name" value="MACROGLOBULIN / COMPLEMENT"/>
    <property type="match status" value="1"/>
</dbReference>
<dbReference type="InterPro" id="IPR019742">
    <property type="entry name" value="MacrogloblnA2_CS"/>
</dbReference>
<evidence type="ECO:0000313" key="8">
    <source>
        <dbReference type="WBParaSite" id="PSAMB.scaffold2744size21506.g19037.t1"/>
    </source>
</evidence>
<comment type="similarity">
    <text evidence="1">Belongs to the protease inhibitor I39 (alpha-2-macroglobulin) family.</text>
</comment>
<dbReference type="PROSITE" id="PS00477">
    <property type="entry name" value="ALPHA_2_MACROGLOBULIN"/>
    <property type="match status" value="1"/>
</dbReference>
<feature type="domain" description="Alpha-2-macroglobulin" evidence="5">
    <location>
        <begin position="67"/>
        <end position="158"/>
    </location>
</feature>
<dbReference type="GO" id="GO:0004866">
    <property type="term" value="F:endopeptidase inhibitor activity"/>
    <property type="evidence" value="ECO:0007669"/>
    <property type="project" value="InterPro"/>
</dbReference>
<evidence type="ECO:0000259" key="5">
    <source>
        <dbReference type="SMART" id="SM01360"/>
    </source>
</evidence>
<dbReference type="InterPro" id="IPR009048">
    <property type="entry name" value="A-macroglobulin_rcpt-bd"/>
</dbReference>
<dbReference type="InterPro" id="IPR011626">
    <property type="entry name" value="Alpha-macroglobulin_TED"/>
</dbReference>